<dbReference type="InterPro" id="IPR046335">
    <property type="entry name" value="LacI/GalR-like_sensor"/>
</dbReference>
<dbReference type="PANTHER" id="PTHR30146">
    <property type="entry name" value="LACI-RELATED TRANSCRIPTIONAL REPRESSOR"/>
    <property type="match status" value="1"/>
</dbReference>
<dbReference type="CDD" id="cd06267">
    <property type="entry name" value="PBP1_LacI_sugar_binding-like"/>
    <property type="match status" value="1"/>
</dbReference>
<keyword evidence="1" id="KW-0805">Transcription regulation</keyword>
<evidence type="ECO:0000256" key="1">
    <source>
        <dbReference type="ARBA" id="ARBA00023015"/>
    </source>
</evidence>
<dbReference type="GO" id="GO:0003700">
    <property type="term" value="F:DNA-binding transcription factor activity"/>
    <property type="evidence" value="ECO:0007669"/>
    <property type="project" value="TreeGrafter"/>
</dbReference>
<dbReference type="PANTHER" id="PTHR30146:SF109">
    <property type="entry name" value="HTH-TYPE TRANSCRIPTIONAL REGULATOR GALS"/>
    <property type="match status" value="1"/>
</dbReference>
<dbReference type="Pfam" id="PF13377">
    <property type="entry name" value="Peripla_BP_3"/>
    <property type="match status" value="1"/>
</dbReference>
<evidence type="ECO:0000313" key="6">
    <source>
        <dbReference type="Proteomes" id="UP000095247"/>
    </source>
</evidence>
<keyword evidence="3" id="KW-0804">Transcription</keyword>
<evidence type="ECO:0000256" key="3">
    <source>
        <dbReference type="ARBA" id="ARBA00023163"/>
    </source>
</evidence>
<dbReference type="GO" id="GO:0000976">
    <property type="term" value="F:transcription cis-regulatory region binding"/>
    <property type="evidence" value="ECO:0007669"/>
    <property type="project" value="TreeGrafter"/>
</dbReference>
<gene>
    <name evidence="5" type="ORF">BFL38_08160</name>
</gene>
<name>A0A1E5NF91_9SPIR</name>
<accession>A0A1E5NF91</accession>
<proteinExistence type="predicted"/>
<dbReference type="InterPro" id="IPR028082">
    <property type="entry name" value="Peripla_BP_I"/>
</dbReference>
<dbReference type="Gene3D" id="3.40.50.2300">
    <property type="match status" value="2"/>
</dbReference>
<reference evidence="5 6" key="1">
    <citation type="submission" date="2016-08" db="EMBL/GenBank/DDBJ databases">
        <title>Characterization and recognition of Brachyspira hampsonii sp. nov., a novel intestinal spirochete that is pathogenic to pigs.</title>
        <authorList>
            <person name="Mirajkar N."/>
            <person name="La T."/>
            <person name="Phillips N."/>
            <person name="Hampson D."/>
            <person name="Gebhart C."/>
        </authorList>
    </citation>
    <scope>NUCLEOTIDE SEQUENCE [LARGE SCALE GENOMIC DNA]</scope>
    <source>
        <strain evidence="5 6">P280/1</strain>
    </source>
</reference>
<protein>
    <submittedName>
        <fullName evidence="5">LacI family transcriptional regulator</fullName>
    </submittedName>
</protein>
<evidence type="ECO:0000259" key="4">
    <source>
        <dbReference type="Pfam" id="PF13377"/>
    </source>
</evidence>
<comment type="caution">
    <text evidence="5">The sequence shown here is derived from an EMBL/GenBank/DDBJ whole genome shotgun (WGS) entry which is preliminary data.</text>
</comment>
<dbReference type="SUPFAM" id="SSF53822">
    <property type="entry name" value="Periplasmic binding protein-like I"/>
    <property type="match status" value="1"/>
</dbReference>
<dbReference type="AlphaFoldDB" id="A0A1E5NF91"/>
<keyword evidence="2" id="KW-0238">DNA-binding</keyword>
<evidence type="ECO:0000256" key="2">
    <source>
        <dbReference type="ARBA" id="ARBA00023125"/>
    </source>
</evidence>
<dbReference type="Proteomes" id="UP000095247">
    <property type="component" value="Unassembled WGS sequence"/>
</dbReference>
<evidence type="ECO:0000313" key="5">
    <source>
        <dbReference type="EMBL" id="OEJ14801.1"/>
    </source>
</evidence>
<organism evidence="5 6">
    <name type="scientific">Brachyspira hampsonii</name>
    <dbReference type="NCBI Taxonomy" id="1287055"/>
    <lineage>
        <taxon>Bacteria</taxon>
        <taxon>Pseudomonadati</taxon>
        <taxon>Spirochaetota</taxon>
        <taxon>Spirochaetia</taxon>
        <taxon>Brachyspirales</taxon>
        <taxon>Brachyspiraceae</taxon>
        <taxon>Brachyspira</taxon>
    </lineage>
</organism>
<sequence length="324" mass="37656">MVQKEKVEHIAKILNIAETTVKRFFYCPEKLHSDTFRAIMSVLAQYYPEDLRTIVKSDYRDILFILSDHNLMIVSDIIKYLQKITLKYNISIRLYENSQNIPLNILINKNKKKWNDIRGIISLSTETEEITNDFLIPTVFINMPQQEYGLNIDVNDYLGGKLAIEHLYENNWKKPAFVGHYELNGDIVERYEGVKTACDNLNIECKLFTTYNFSMEESYNITKKILQDKTIDSIFYFCDQMAIGGIKAINEYGYEMGKDIGIIGFDNLEISEFLGLSSMDQKLYEKILYSIEYILFGNGKSFTEKSPIISYTPEVVARKSSLRI</sequence>
<dbReference type="RefSeq" id="WP_069726303.1">
    <property type="nucleotide sequence ID" value="NZ_MDCO01000009.1"/>
</dbReference>
<dbReference type="EMBL" id="MDCO01000009">
    <property type="protein sequence ID" value="OEJ14801.1"/>
    <property type="molecule type" value="Genomic_DNA"/>
</dbReference>
<feature type="domain" description="Transcriptional regulator LacI/GalR-like sensor" evidence="4">
    <location>
        <begin position="164"/>
        <end position="282"/>
    </location>
</feature>